<accession>A0A8D9LT84</accession>
<organism evidence="1 2">
    <name type="scientific">Brassica campestris</name>
    <name type="common">Field mustard</name>
    <dbReference type="NCBI Taxonomy" id="3711"/>
    <lineage>
        <taxon>Eukaryota</taxon>
        <taxon>Viridiplantae</taxon>
        <taxon>Streptophyta</taxon>
        <taxon>Embryophyta</taxon>
        <taxon>Tracheophyta</taxon>
        <taxon>Spermatophyta</taxon>
        <taxon>Magnoliopsida</taxon>
        <taxon>eudicotyledons</taxon>
        <taxon>Gunneridae</taxon>
        <taxon>Pentapetalae</taxon>
        <taxon>rosids</taxon>
        <taxon>malvids</taxon>
        <taxon>Brassicales</taxon>
        <taxon>Brassicaceae</taxon>
        <taxon>Brassiceae</taxon>
        <taxon>Brassica</taxon>
    </lineage>
</organism>
<dbReference type="Proteomes" id="UP000694005">
    <property type="component" value="Chromosome A03"/>
</dbReference>
<sequence>MFHFPPSESAATDLDQLQSTYSSYVIISSGFLIIPYCRFITVKAGLGEVVCMMRSAAYQAKKRCNNVQLAQETVAHRQAHALERLHVKNLILQEKRLVRFLQSSGTVMIMRKQSIPRKTITTDKQDSCLNQVHGVCFGMRLRQEPSPGFTAGRQYKTADSRIAKGTFSHIGLIHRPVSLIAQASGYISFNLTLHHHPPCMTNTQRFTLRAPLNPKPQQVVAQTVAYEVSPSSSITVGVRQLDHVEPK</sequence>
<reference evidence="1 2" key="1">
    <citation type="submission" date="2021-07" db="EMBL/GenBank/DDBJ databases">
        <authorList>
            <consortium name="Genoscope - CEA"/>
            <person name="William W."/>
        </authorList>
    </citation>
    <scope>NUCLEOTIDE SEQUENCE [LARGE SCALE GENOMIC DNA]</scope>
</reference>
<dbReference type="Gramene" id="A03p71950.2_BraZ1">
    <property type="protein sequence ID" value="A03p71950.2_BraZ1.CDS"/>
    <property type="gene ID" value="A03g71950.2_BraZ1"/>
</dbReference>
<name>A0A8D9LT84_BRACM</name>
<dbReference type="AlphaFoldDB" id="A0A8D9LT84"/>
<protein>
    <submittedName>
        <fullName evidence="1">Uncharacterized protein</fullName>
    </submittedName>
</protein>
<gene>
    <name evidence="1" type="ORF">BRAPAZ1V2_A03P71950.2</name>
</gene>
<proteinExistence type="predicted"/>
<evidence type="ECO:0000313" key="2">
    <source>
        <dbReference type="Proteomes" id="UP000694005"/>
    </source>
</evidence>
<evidence type="ECO:0000313" key="1">
    <source>
        <dbReference type="EMBL" id="CAG7885852.1"/>
    </source>
</evidence>
<dbReference type="EMBL" id="LS974619">
    <property type="protein sequence ID" value="CAG7885852.1"/>
    <property type="molecule type" value="Genomic_DNA"/>
</dbReference>